<feature type="transmembrane region" description="Helical" evidence="1">
    <location>
        <begin position="108"/>
        <end position="126"/>
    </location>
</feature>
<evidence type="ECO:0000256" key="1">
    <source>
        <dbReference type="SAM" id="Phobius"/>
    </source>
</evidence>
<keyword evidence="1" id="KW-0472">Membrane</keyword>
<sequence>MSTTSSALPRATRLPVLWVAAAVMLFAVNLRPAVVAVSPLLGGIRTSAGLSGTTAGFLTALPVLCFGLLAPTAPRLSRRIGLERTLLCALVLLCAGCAVRMIDAVTALFVGTAMVGAAIALGNVLLPSLVKRDFAHRTGLMMGLFTMAISAGGALAAGVTVPVARAAGLEWHLALGMWGLLAVLAVLWWLPALRVVTRSGGTAGARVRGFWRSGLAWQVTAFMGLQSASYYAITSWLPAVLVGRGFDTATAGLMLSLASCTGIVGNMVVPVVAMRYRKQRLLAVGIAAVAAVGLLGVIAVPGAEAISIAILGLGQNAAFALAITYMALRSRDAAETSQLSSMAQTVGYVIAATGPFAMGALHDLTGAWTVPLLVMLAMFVPQGILGLLAGRDRVVV</sequence>
<dbReference type="PANTHER" id="PTHR23523:SF2">
    <property type="entry name" value="2-NITROIMIDAZOLE TRANSPORTER"/>
    <property type="match status" value="1"/>
</dbReference>
<protein>
    <submittedName>
        <fullName evidence="2">CynX/NimT family MFS transporter</fullName>
    </submittedName>
</protein>
<reference evidence="3" key="1">
    <citation type="journal article" date="2019" name="Int. J. Syst. Evol. Microbiol.">
        <title>The Global Catalogue of Microorganisms (GCM) 10K type strain sequencing project: providing services to taxonomists for standard genome sequencing and annotation.</title>
        <authorList>
            <consortium name="The Broad Institute Genomics Platform"/>
            <consortium name="The Broad Institute Genome Sequencing Center for Infectious Disease"/>
            <person name="Wu L."/>
            <person name="Ma J."/>
        </authorList>
    </citation>
    <scope>NUCLEOTIDE SEQUENCE [LARGE SCALE GENOMIC DNA]</scope>
    <source>
        <strain evidence="3">CCM 7043</strain>
    </source>
</reference>
<accession>A0ABW4F611</accession>
<evidence type="ECO:0000313" key="3">
    <source>
        <dbReference type="Proteomes" id="UP001597114"/>
    </source>
</evidence>
<dbReference type="PANTHER" id="PTHR23523">
    <property type="match status" value="1"/>
</dbReference>
<feature type="transmembrane region" description="Helical" evidence="1">
    <location>
        <begin position="306"/>
        <end position="328"/>
    </location>
</feature>
<dbReference type="InterPro" id="IPR052524">
    <property type="entry name" value="MFS_Cyanate_Porter"/>
</dbReference>
<gene>
    <name evidence="2" type="ORF">ACFSJD_30415</name>
</gene>
<organism evidence="2 3">
    <name type="scientific">Pseudonocardia yunnanensis</name>
    <dbReference type="NCBI Taxonomy" id="58107"/>
    <lineage>
        <taxon>Bacteria</taxon>
        <taxon>Bacillati</taxon>
        <taxon>Actinomycetota</taxon>
        <taxon>Actinomycetes</taxon>
        <taxon>Pseudonocardiales</taxon>
        <taxon>Pseudonocardiaceae</taxon>
        <taxon>Pseudonocardia</taxon>
    </lineage>
</organism>
<feature type="transmembrane region" description="Helical" evidence="1">
    <location>
        <begin position="138"/>
        <end position="159"/>
    </location>
</feature>
<feature type="transmembrane region" description="Helical" evidence="1">
    <location>
        <begin position="214"/>
        <end position="233"/>
    </location>
</feature>
<dbReference type="SUPFAM" id="SSF103473">
    <property type="entry name" value="MFS general substrate transporter"/>
    <property type="match status" value="1"/>
</dbReference>
<keyword evidence="3" id="KW-1185">Reference proteome</keyword>
<dbReference type="Pfam" id="PF07690">
    <property type="entry name" value="MFS_1"/>
    <property type="match status" value="1"/>
</dbReference>
<dbReference type="InterPro" id="IPR036259">
    <property type="entry name" value="MFS_trans_sf"/>
</dbReference>
<evidence type="ECO:0000313" key="2">
    <source>
        <dbReference type="EMBL" id="MFD1521844.1"/>
    </source>
</evidence>
<dbReference type="InterPro" id="IPR011701">
    <property type="entry name" value="MFS"/>
</dbReference>
<proteinExistence type="predicted"/>
<keyword evidence="1" id="KW-0812">Transmembrane</keyword>
<feature type="transmembrane region" description="Helical" evidence="1">
    <location>
        <begin position="12"/>
        <end position="30"/>
    </location>
</feature>
<feature type="transmembrane region" description="Helical" evidence="1">
    <location>
        <begin position="281"/>
        <end position="300"/>
    </location>
</feature>
<feature type="transmembrane region" description="Helical" evidence="1">
    <location>
        <begin position="253"/>
        <end position="274"/>
    </location>
</feature>
<comment type="caution">
    <text evidence="2">The sequence shown here is derived from an EMBL/GenBank/DDBJ whole genome shotgun (WGS) entry which is preliminary data.</text>
</comment>
<dbReference type="CDD" id="cd17339">
    <property type="entry name" value="MFS_NIMT_CynX_like"/>
    <property type="match status" value="1"/>
</dbReference>
<feature type="transmembrane region" description="Helical" evidence="1">
    <location>
        <begin position="340"/>
        <end position="361"/>
    </location>
</feature>
<feature type="transmembrane region" description="Helical" evidence="1">
    <location>
        <begin position="367"/>
        <end position="390"/>
    </location>
</feature>
<dbReference type="Gene3D" id="1.20.1250.20">
    <property type="entry name" value="MFS general substrate transporter like domains"/>
    <property type="match status" value="2"/>
</dbReference>
<feature type="transmembrane region" description="Helical" evidence="1">
    <location>
        <begin position="171"/>
        <end position="193"/>
    </location>
</feature>
<dbReference type="EMBL" id="JBHUCO010000041">
    <property type="protein sequence ID" value="MFD1521844.1"/>
    <property type="molecule type" value="Genomic_DNA"/>
</dbReference>
<feature type="transmembrane region" description="Helical" evidence="1">
    <location>
        <begin position="82"/>
        <end position="102"/>
    </location>
</feature>
<dbReference type="RefSeq" id="WP_379659287.1">
    <property type="nucleotide sequence ID" value="NZ_BAAAUS010000010.1"/>
</dbReference>
<dbReference type="Proteomes" id="UP001597114">
    <property type="component" value="Unassembled WGS sequence"/>
</dbReference>
<feature type="transmembrane region" description="Helical" evidence="1">
    <location>
        <begin position="50"/>
        <end position="70"/>
    </location>
</feature>
<keyword evidence="1" id="KW-1133">Transmembrane helix</keyword>
<name>A0ABW4F611_9PSEU</name>